<evidence type="ECO:0000256" key="3">
    <source>
        <dbReference type="ARBA" id="ARBA00022605"/>
    </source>
</evidence>
<organism evidence="9 10">
    <name type="scientific">Metamycoplasma hominis</name>
    <name type="common">Mycoplasma hominis</name>
    <dbReference type="NCBI Taxonomy" id="2098"/>
    <lineage>
        <taxon>Bacteria</taxon>
        <taxon>Bacillati</taxon>
        <taxon>Mycoplasmatota</taxon>
        <taxon>Mycoplasmoidales</taxon>
        <taxon>Metamycoplasmataceae</taxon>
        <taxon>Metamycoplasma</taxon>
    </lineage>
</organism>
<dbReference type="AlphaFoldDB" id="A0A454CA51"/>
<protein>
    <recommendedName>
        <fullName evidence="7">Aspartate--ammonia ligase</fullName>
        <ecNumber evidence="7">6.3.1.1</ecNumber>
    </recommendedName>
</protein>
<dbReference type="InterPro" id="IPR006195">
    <property type="entry name" value="aa-tRNA-synth_II"/>
</dbReference>
<evidence type="ECO:0000256" key="7">
    <source>
        <dbReference type="NCBIfam" id="TIGR00669"/>
    </source>
</evidence>
<reference evidence="9 10" key="1">
    <citation type="submission" date="2014-08" db="EMBL/GenBank/DDBJ databases">
        <authorList>
            <person name="Kuleshov K."/>
            <person name="Dedkov V."/>
            <person name="Markelov M."/>
            <person name="Pimkina E."/>
        </authorList>
    </citation>
    <scope>NUCLEOTIDE SEQUENCE [LARGE SCALE GENOMIC DNA]</scope>
    <source>
        <strain evidence="10">TOA</strain>
    </source>
</reference>
<dbReference type="GO" id="GO:0005829">
    <property type="term" value="C:cytosol"/>
    <property type="evidence" value="ECO:0007669"/>
    <property type="project" value="TreeGrafter"/>
</dbReference>
<keyword evidence="2 9" id="KW-0436">Ligase</keyword>
<keyword evidence="6" id="KW-0061">Asparagine biosynthesis</keyword>
<sequence length="326" mass="37765">MPSSKLSLKDTQFAIEKLKDLFSHQLHRTLNLVRVSAPLFVKTKSGLNDGLNGEKPVVFFADEVEDELQIIHSLAKWKRNALKKYEFGLYEGIYTDMNAIRKQEKLDYKHSIYVDQWDWELIIKKEDRNLKYLKHIVKLIYGALKNTEKSINRIYPVLSQKLAKNIYFISSSHLYNLYPNLSPEEREEVICKEYGSVFIYQIGYNLPDGIPHSKRAFDYDDWMLNGDLIVYDSINKKALEISSMGIRVDKDSLIKQSNKTEEEIKKLSPYHCDLIEGKLPYTIGGGLGQSRIAMFLLEKHHIGEVQASAWDQKTLDESAKENIIIL</sequence>
<dbReference type="PANTHER" id="PTHR30073:SF5">
    <property type="entry name" value="ASPARTATE--AMMONIA LIGASE"/>
    <property type="match status" value="1"/>
</dbReference>
<dbReference type="Proteomes" id="UP000029712">
    <property type="component" value="Chromosome"/>
</dbReference>
<proteinExistence type="predicted"/>
<dbReference type="OrthoDB" id="9766088at2"/>
<feature type="domain" description="Aminoacyl-transfer RNA synthetases class-II family profile" evidence="8">
    <location>
        <begin position="16"/>
        <end position="317"/>
    </location>
</feature>
<reference evidence="9 10" key="2">
    <citation type="submission" date="2018-10" db="EMBL/GenBank/DDBJ databases">
        <title>Detection and isolation of Mycoplasma hominis as a predominant microorganism from pelvic cavity of patient with salpingitis and tubo-ovarian abscess.</title>
        <authorList>
            <person name="Guschin A.E."/>
            <person name="Khayrullina G.A."/>
            <person name="Rakovskaya I.V."/>
            <person name="Shelenkov A.A."/>
            <person name="Shagin D.A."/>
        </authorList>
    </citation>
    <scope>NUCLEOTIDE SEQUENCE [LARGE SCALE GENOMIC DNA]</scope>
    <source>
        <strain evidence="10">TOA</strain>
    </source>
</reference>
<evidence type="ECO:0000313" key="10">
    <source>
        <dbReference type="Proteomes" id="UP000029712"/>
    </source>
</evidence>
<gene>
    <name evidence="9" type="ORF">KN71_002325</name>
</gene>
<dbReference type="EMBL" id="CP033021">
    <property type="protein sequence ID" value="AYN65516.1"/>
    <property type="molecule type" value="Genomic_DNA"/>
</dbReference>
<evidence type="ECO:0000256" key="1">
    <source>
        <dbReference type="ARBA" id="ARBA00022490"/>
    </source>
</evidence>
<dbReference type="GO" id="GO:0005524">
    <property type="term" value="F:ATP binding"/>
    <property type="evidence" value="ECO:0007669"/>
    <property type="project" value="UniProtKB-KW"/>
</dbReference>
<dbReference type="Gene3D" id="3.30.930.10">
    <property type="entry name" value="Bira Bifunctional Protein, Domain 2"/>
    <property type="match status" value="1"/>
</dbReference>
<evidence type="ECO:0000256" key="2">
    <source>
        <dbReference type="ARBA" id="ARBA00022598"/>
    </source>
</evidence>
<keyword evidence="5" id="KW-0067">ATP-binding</keyword>
<dbReference type="InterPro" id="IPR045864">
    <property type="entry name" value="aa-tRNA-synth_II/BPL/LPL"/>
</dbReference>
<dbReference type="Pfam" id="PF03590">
    <property type="entry name" value="AsnA"/>
    <property type="match status" value="1"/>
</dbReference>
<dbReference type="GO" id="GO:0004071">
    <property type="term" value="F:aspartate-ammonia ligase activity"/>
    <property type="evidence" value="ECO:0007669"/>
    <property type="project" value="UniProtKB-UniRule"/>
</dbReference>
<dbReference type="InterPro" id="IPR004618">
    <property type="entry name" value="AsnA"/>
</dbReference>
<dbReference type="NCBIfam" id="TIGR00669">
    <property type="entry name" value="asnA"/>
    <property type="match status" value="1"/>
</dbReference>
<evidence type="ECO:0000256" key="5">
    <source>
        <dbReference type="ARBA" id="ARBA00022840"/>
    </source>
</evidence>
<evidence type="ECO:0000259" key="8">
    <source>
        <dbReference type="PROSITE" id="PS50862"/>
    </source>
</evidence>
<accession>A0A454CA51</accession>
<dbReference type="GO" id="GO:0006529">
    <property type="term" value="P:asparagine biosynthetic process"/>
    <property type="evidence" value="ECO:0007669"/>
    <property type="project" value="UniProtKB-UniRule"/>
</dbReference>
<dbReference type="PANTHER" id="PTHR30073">
    <property type="entry name" value="ASPARTATE--AMMONIA LIGASE"/>
    <property type="match status" value="1"/>
</dbReference>
<keyword evidence="1" id="KW-0963">Cytoplasm</keyword>
<evidence type="ECO:0000256" key="6">
    <source>
        <dbReference type="ARBA" id="ARBA00022888"/>
    </source>
</evidence>
<dbReference type="SUPFAM" id="SSF55681">
    <property type="entry name" value="Class II aaRS and biotin synthetases"/>
    <property type="match status" value="1"/>
</dbReference>
<keyword evidence="4" id="KW-0547">Nucleotide-binding</keyword>
<dbReference type="PROSITE" id="PS50862">
    <property type="entry name" value="AA_TRNA_LIGASE_II"/>
    <property type="match status" value="1"/>
</dbReference>
<keyword evidence="3" id="KW-0028">Amino-acid biosynthesis</keyword>
<dbReference type="EC" id="6.3.1.1" evidence="7"/>
<dbReference type="RefSeq" id="WP_036438574.1">
    <property type="nucleotide sequence ID" value="NZ_CP033021.1"/>
</dbReference>
<evidence type="ECO:0000256" key="4">
    <source>
        <dbReference type="ARBA" id="ARBA00022741"/>
    </source>
</evidence>
<evidence type="ECO:0000313" key="9">
    <source>
        <dbReference type="EMBL" id="AYN65516.1"/>
    </source>
</evidence>
<dbReference type="PIRSF" id="PIRSF001555">
    <property type="entry name" value="Asp_ammon_ligase"/>
    <property type="match status" value="1"/>
</dbReference>
<name>A0A454CA51_METHO</name>